<dbReference type="RefSeq" id="WP_015047142.1">
    <property type="nucleotide sequence ID" value="NC_018868.3"/>
</dbReference>
<dbReference type="KEGG" id="saga:M5M_08950"/>
<dbReference type="Gene3D" id="3.40.50.1460">
    <property type="match status" value="1"/>
</dbReference>
<sequence>MKKLSAGIIAAVLSLASTQSPATSKAIIIGGGNTLENSQGQIEENVQWVSDILDAKKIETQVYFTHGSAQGVDIVYFGDARLNDTPENVLRRIYLDGLDFAKSYKRNTLPKIDGPTTKASLTEALSKTFKSLENQAESLLIFNGHGDIDFSNTDNNALKLWQDERLSINEIRSLFESAPQQSTVRFIFTQCFSGSFSKLAFDNLETDQLATPRSCGFMAESDRREAEGCDLGINPSEFRDYTTYFFAALNGYTRTGQPINLTKTDLDKSGEIDFREAHLYTLANAHSSDLSRSTSEQFVEYKEPWYRRWDTAFTPKNNVYSRIAIEVAEREKVASGGLPLLRDILHERAALKNLTSEQDTARAKIEQIQATLRTELGELRLAELTTDKQEEVYNQAIQMAAYQQLKHAQDELMQLNEQVLQQTRNLTQRLKAARMNRISRLAHYQKENPAYQSLVDCESSGQL</sequence>
<protein>
    <submittedName>
        <fullName evidence="3">Uncharacterized protein</fullName>
    </submittedName>
</protein>
<accession>K4KYF4</accession>
<dbReference type="Proteomes" id="UP000000466">
    <property type="component" value="Chromosome"/>
</dbReference>
<dbReference type="AlphaFoldDB" id="K4KYF4"/>
<keyword evidence="4" id="KW-1185">Reference proteome</keyword>
<organism evidence="3 4">
    <name type="scientific">Simiduia agarivorans (strain DSM 21679 / JCM 13881 / BCRC 17597 / SA1)</name>
    <dbReference type="NCBI Taxonomy" id="1117647"/>
    <lineage>
        <taxon>Bacteria</taxon>
        <taxon>Pseudomonadati</taxon>
        <taxon>Pseudomonadota</taxon>
        <taxon>Gammaproteobacteria</taxon>
        <taxon>Cellvibrionales</taxon>
        <taxon>Cellvibrionaceae</taxon>
        <taxon>Simiduia</taxon>
    </lineage>
</organism>
<dbReference type="EMBL" id="CP003746">
    <property type="protein sequence ID" value="AFU98977.1"/>
    <property type="molecule type" value="Genomic_DNA"/>
</dbReference>
<keyword evidence="1" id="KW-0175">Coiled coil</keyword>
<proteinExistence type="predicted"/>
<evidence type="ECO:0000313" key="3">
    <source>
        <dbReference type="EMBL" id="AFU98977.1"/>
    </source>
</evidence>
<feature type="coiled-coil region" evidence="1">
    <location>
        <begin position="398"/>
        <end position="436"/>
    </location>
</feature>
<dbReference type="eggNOG" id="COG4249">
    <property type="taxonomic scope" value="Bacteria"/>
</dbReference>
<feature type="chain" id="PRO_5003878651" evidence="2">
    <location>
        <begin position="23"/>
        <end position="463"/>
    </location>
</feature>
<dbReference type="HOGENOM" id="CLU_590376_0_0_6"/>
<feature type="signal peptide" evidence="2">
    <location>
        <begin position="1"/>
        <end position="22"/>
    </location>
</feature>
<keyword evidence="2" id="KW-0732">Signal</keyword>
<dbReference type="STRING" id="1117647.M5M_08950"/>
<evidence type="ECO:0000256" key="2">
    <source>
        <dbReference type="SAM" id="SignalP"/>
    </source>
</evidence>
<reference evidence="3 4" key="1">
    <citation type="journal article" date="2013" name="Genome Announc.">
        <title>Complete genome sequence of Simiduia agarivorans SA1(T), a marine bacterium able to degrade a variety of polysaccharides.</title>
        <authorList>
            <person name="Lin S.Y."/>
            <person name="Shieh W.Y."/>
            <person name="Chen J.S."/>
            <person name="Tang S.L."/>
        </authorList>
    </citation>
    <scope>NUCLEOTIDE SEQUENCE [LARGE SCALE GENOMIC DNA]</scope>
    <source>
        <strain evidence="4">DSM 21679 / JCM 13881 / BCRC 17597 / SA1</strain>
    </source>
</reference>
<dbReference type="OrthoDB" id="7064038at2"/>
<gene>
    <name evidence="3" type="ordered locus">M5M_08950</name>
</gene>
<name>K4KYF4_SIMAS</name>
<evidence type="ECO:0000256" key="1">
    <source>
        <dbReference type="SAM" id="Coils"/>
    </source>
</evidence>
<evidence type="ECO:0000313" key="4">
    <source>
        <dbReference type="Proteomes" id="UP000000466"/>
    </source>
</evidence>